<sequence>MSDLIVVGVDGSVPGFDAVAWAADDAFRMRVPLRSVCVVETWAYRVSQTPSPEWDEVLIENARKVLAEAEELARERQPTVEVSTEVIKGTPAAAVLREQAGDAIELVVGSRGLGGFAGAMLGSVSMNVAGQVPVPVVVVRPRAAVKHGEIVVGLDGSPACEPALAYAFRQAELRGSTLRAVYAWALPFALAAGFSCDFEALREAQQGVAKEQLTPWRERYPNVKVIADVRCAHPVDALAAAGDRADLLVVGSHGRTAIGSIILGSVSRGVLHHAHCTVAVVRANDAPTPG</sequence>
<organism evidence="3 4">
    <name type="scientific">Nonomuraea guangzhouensis</name>
    <dbReference type="NCBI Taxonomy" id="1291555"/>
    <lineage>
        <taxon>Bacteria</taxon>
        <taxon>Bacillati</taxon>
        <taxon>Actinomycetota</taxon>
        <taxon>Actinomycetes</taxon>
        <taxon>Streptosporangiales</taxon>
        <taxon>Streptosporangiaceae</taxon>
        <taxon>Nonomuraea</taxon>
    </lineage>
</organism>
<dbReference type="Pfam" id="PF00582">
    <property type="entry name" value="Usp"/>
    <property type="match status" value="2"/>
</dbReference>
<dbReference type="PANTHER" id="PTHR46268">
    <property type="entry name" value="STRESS RESPONSE PROTEIN NHAX"/>
    <property type="match status" value="1"/>
</dbReference>
<evidence type="ECO:0000313" key="3">
    <source>
        <dbReference type="EMBL" id="MFD1546041.1"/>
    </source>
</evidence>
<dbReference type="EMBL" id="JBHUCM010000054">
    <property type="protein sequence ID" value="MFD1546041.1"/>
    <property type="molecule type" value="Genomic_DNA"/>
</dbReference>
<comment type="similarity">
    <text evidence="1">Belongs to the universal stress protein A family.</text>
</comment>
<name>A0ABW4GUR7_9ACTN</name>
<feature type="domain" description="UspA" evidence="2">
    <location>
        <begin position="3"/>
        <end position="140"/>
    </location>
</feature>
<evidence type="ECO:0000259" key="2">
    <source>
        <dbReference type="Pfam" id="PF00582"/>
    </source>
</evidence>
<proteinExistence type="inferred from homology"/>
<feature type="domain" description="UspA" evidence="2">
    <location>
        <begin position="150"/>
        <end position="282"/>
    </location>
</feature>
<evidence type="ECO:0000256" key="1">
    <source>
        <dbReference type="ARBA" id="ARBA00008791"/>
    </source>
</evidence>
<dbReference type="InterPro" id="IPR006016">
    <property type="entry name" value="UspA"/>
</dbReference>
<protein>
    <submittedName>
        <fullName evidence="3">Universal stress protein</fullName>
    </submittedName>
</protein>
<reference evidence="4" key="1">
    <citation type="journal article" date="2019" name="Int. J. Syst. Evol. Microbiol.">
        <title>The Global Catalogue of Microorganisms (GCM) 10K type strain sequencing project: providing services to taxonomists for standard genome sequencing and annotation.</title>
        <authorList>
            <consortium name="The Broad Institute Genomics Platform"/>
            <consortium name="The Broad Institute Genome Sequencing Center for Infectious Disease"/>
            <person name="Wu L."/>
            <person name="Ma J."/>
        </authorList>
    </citation>
    <scope>NUCLEOTIDE SEQUENCE [LARGE SCALE GENOMIC DNA]</scope>
    <source>
        <strain evidence="4">CGMCC 1.15399</strain>
    </source>
</reference>
<gene>
    <name evidence="3" type="ORF">ACFSJ0_54015</name>
</gene>
<evidence type="ECO:0000313" key="4">
    <source>
        <dbReference type="Proteomes" id="UP001597097"/>
    </source>
</evidence>
<dbReference type="PANTHER" id="PTHR46268:SF6">
    <property type="entry name" value="UNIVERSAL STRESS PROTEIN UP12"/>
    <property type="match status" value="1"/>
</dbReference>
<comment type="caution">
    <text evidence="3">The sequence shown here is derived from an EMBL/GenBank/DDBJ whole genome shotgun (WGS) entry which is preliminary data.</text>
</comment>
<keyword evidence="4" id="KW-1185">Reference proteome</keyword>
<dbReference type="RefSeq" id="WP_219539399.1">
    <property type="nucleotide sequence ID" value="NZ_JAHKRM010000060.1"/>
</dbReference>
<dbReference type="Proteomes" id="UP001597097">
    <property type="component" value="Unassembled WGS sequence"/>
</dbReference>
<accession>A0ABW4GUR7</accession>